<evidence type="ECO:0000313" key="2">
    <source>
        <dbReference type="EMBL" id="GAA1698738.1"/>
    </source>
</evidence>
<gene>
    <name evidence="2" type="ORF">GCM10009745_51510</name>
</gene>
<reference evidence="3" key="1">
    <citation type="journal article" date="2019" name="Int. J. Syst. Evol. Microbiol.">
        <title>The Global Catalogue of Microorganisms (GCM) 10K type strain sequencing project: providing services to taxonomists for standard genome sequencing and annotation.</title>
        <authorList>
            <consortium name="The Broad Institute Genomics Platform"/>
            <consortium name="The Broad Institute Genome Sequencing Center for Infectious Disease"/>
            <person name="Wu L."/>
            <person name="Ma J."/>
        </authorList>
    </citation>
    <scope>NUCLEOTIDE SEQUENCE [LARGE SCALE GENOMIC DNA]</scope>
    <source>
        <strain evidence="3">JCM 14307</strain>
    </source>
</reference>
<evidence type="ECO:0000256" key="1">
    <source>
        <dbReference type="SAM" id="SignalP"/>
    </source>
</evidence>
<keyword evidence="3" id="KW-1185">Reference proteome</keyword>
<proteinExistence type="predicted"/>
<protein>
    <submittedName>
        <fullName evidence="2">Uncharacterized protein</fullName>
    </submittedName>
</protein>
<accession>A0ABP4U4T0</accession>
<sequence length="124" mass="12978">MKMIGTTLGVLALAAVPVAAQAAPVQAQTTQPYQHLVVGKNWGSGGTYVSTGGDIKLNLTTLEKHTKVFVERCEGSDLGDVQTFTKKKPSHTLATGVEKGECFIVLLAPVTGNGGYIVKGTLSY</sequence>
<feature type="chain" id="PRO_5047122008" evidence="1">
    <location>
        <begin position="23"/>
        <end position="124"/>
    </location>
</feature>
<organism evidence="2 3">
    <name type="scientific">Kribbella yunnanensis</name>
    <dbReference type="NCBI Taxonomy" id="190194"/>
    <lineage>
        <taxon>Bacteria</taxon>
        <taxon>Bacillati</taxon>
        <taxon>Actinomycetota</taxon>
        <taxon>Actinomycetes</taxon>
        <taxon>Propionibacteriales</taxon>
        <taxon>Kribbellaceae</taxon>
        <taxon>Kribbella</taxon>
    </lineage>
</organism>
<comment type="caution">
    <text evidence="2">The sequence shown here is derived from an EMBL/GenBank/DDBJ whole genome shotgun (WGS) entry which is preliminary data.</text>
</comment>
<keyword evidence="1" id="KW-0732">Signal</keyword>
<dbReference type="EMBL" id="BAAANF010000017">
    <property type="protein sequence ID" value="GAA1698738.1"/>
    <property type="molecule type" value="Genomic_DNA"/>
</dbReference>
<dbReference type="RefSeq" id="WP_344157052.1">
    <property type="nucleotide sequence ID" value="NZ_BAAANF010000017.1"/>
</dbReference>
<dbReference type="Proteomes" id="UP001500280">
    <property type="component" value="Unassembled WGS sequence"/>
</dbReference>
<evidence type="ECO:0000313" key="3">
    <source>
        <dbReference type="Proteomes" id="UP001500280"/>
    </source>
</evidence>
<name>A0ABP4U4T0_9ACTN</name>
<feature type="signal peptide" evidence="1">
    <location>
        <begin position="1"/>
        <end position="22"/>
    </location>
</feature>